<dbReference type="Pfam" id="PF07445">
    <property type="entry name" value="PriC"/>
    <property type="match status" value="1"/>
</dbReference>
<dbReference type="STRING" id="570156.AOG27_14205"/>
<comment type="caution">
    <text evidence="1">The sequence shown here is derived from an EMBL/GenBank/DDBJ whole genome shotgun (WGS) entry which is preliminary data.</text>
</comment>
<evidence type="ECO:0000313" key="4">
    <source>
        <dbReference type="Proteomes" id="UP001377972"/>
    </source>
</evidence>
<reference evidence="2 4" key="2">
    <citation type="submission" date="2023-01" db="EMBL/GenBank/DDBJ databases">
        <title>Trichodesmium-associated heterotrophic epibiont bacteria.</title>
        <authorList>
            <person name="Cleveland C.S."/>
            <person name="Webb E.A."/>
        </authorList>
    </citation>
    <scope>NUCLEOTIDE SEQUENCE [LARGE SCALE GENOMIC DNA]</scope>
    <source>
        <strain evidence="2 4">USCH2</strain>
    </source>
</reference>
<organism evidence="1 3">
    <name type="scientific">Pseudoalteromonas lipolytica</name>
    <dbReference type="NCBI Taxonomy" id="570156"/>
    <lineage>
        <taxon>Bacteria</taxon>
        <taxon>Pseudomonadati</taxon>
        <taxon>Pseudomonadota</taxon>
        <taxon>Gammaproteobacteria</taxon>
        <taxon>Alteromonadales</taxon>
        <taxon>Pseudoalteromonadaceae</taxon>
        <taxon>Pseudoalteromonas</taxon>
    </lineage>
</organism>
<dbReference type="Proteomes" id="UP001377972">
    <property type="component" value="Unassembled WGS sequence"/>
</dbReference>
<sequence length="202" mass="23557">MQSTAFDKLRSQIERLKQLATQFDKGNLFAKNRYMQAQPSLFDKAVFSTKSMMLADYVTEIEDELNSLPPAEHRHAYQYALERIAIQVEAVFNVIKSTPVWAKENKYSFKPKAKPQVYKQAVKKIMQSSHELYDELKQTHEFERRLVLMIEERKLKLDAANAQQATEINKEILALHARLGRCRKAISATEDKIQQVEKQQLR</sequence>
<name>A0A0P7DPK9_9GAMM</name>
<evidence type="ECO:0000313" key="3">
    <source>
        <dbReference type="Proteomes" id="UP000050378"/>
    </source>
</evidence>
<dbReference type="Proteomes" id="UP000050378">
    <property type="component" value="Unassembled WGS sequence"/>
</dbReference>
<protein>
    <submittedName>
        <fullName evidence="1">Primosomal protein</fullName>
    </submittedName>
    <submittedName>
        <fullName evidence="2">Primosomal replication protein</fullName>
    </submittedName>
</protein>
<dbReference type="InterPro" id="IPR038338">
    <property type="entry name" value="PriC_sf"/>
</dbReference>
<dbReference type="PATRIC" id="fig|570156.3.peg.3941"/>
<dbReference type="Gene3D" id="1.20.1270.340">
    <property type="match status" value="1"/>
</dbReference>
<proteinExistence type="predicted"/>
<dbReference type="AlphaFoldDB" id="A0A0P7DPK9"/>
<reference evidence="1 3" key="1">
    <citation type="submission" date="2015-09" db="EMBL/GenBank/DDBJ databases">
        <title>Draft Genome Sequence of Pseudoalteromonas lipolytica UCD-48B.</title>
        <authorList>
            <person name="Krusor M."/>
            <person name="Coil D.A."/>
            <person name="Lang J.M."/>
            <person name="Eisen J.A."/>
            <person name="Alexiev A."/>
        </authorList>
    </citation>
    <scope>NUCLEOTIDE SEQUENCE [LARGE SCALE GENOMIC DNA]</scope>
    <source>
        <strain evidence="1 3">UCD-48B</strain>
    </source>
</reference>
<gene>
    <name evidence="1" type="ORF">AOG27_14205</name>
    <name evidence="2" type="ORF">PQI24_18800</name>
</gene>
<dbReference type="RefSeq" id="WP_054553679.1">
    <property type="nucleotide sequence ID" value="NZ_JAQPZS010000023.1"/>
</dbReference>
<dbReference type="InterPro" id="IPR010890">
    <property type="entry name" value="PriC"/>
</dbReference>
<dbReference type="EMBL" id="LJTC01000009">
    <property type="protein sequence ID" value="KPM82778.1"/>
    <property type="molecule type" value="Genomic_DNA"/>
</dbReference>
<accession>A0A0P7DPK9</accession>
<evidence type="ECO:0000313" key="1">
    <source>
        <dbReference type="EMBL" id="KPM82778.1"/>
    </source>
</evidence>
<evidence type="ECO:0000313" key="2">
    <source>
        <dbReference type="EMBL" id="MEJ6498088.1"/>
    </source>
</evidence>
<keyword evidence="4" id="KW-1185">Reference proteome</keyword>
<dbReference type="OrthoDB" id="7061116at2"/>
<dbReference type="EMBL" id="JAQPZS010000023">
    <property type="protein sequence ID" value="MEJ6498088.1"/>
    <property type="molecule type" value="Genomic_DNA"/>
</dbReference>